<organism evidence="1 2">
    <name type="scientific">Cetraspora pellucida</name>
    <dbReference type="NCBI Taxonomy" id="1433469"/>
    <lineage>
        <taxon>Eukaryota</taxon>
        <taxon>Fungi</taxon>
        <taxon>Fungi incertae sedis</taxon>
        <taxon>Mucoromycota</taxon>
        <taxon>Glomeromycotina</taxon>
        <taxon>Glomeromycetes</taxon>
        <taxon>Diversisporales</taxon>
        <taxon>Gigasporaceae</taxon>
        <taxon>Cetraspora</taxon>
    </lineage>
</organism>
<dbReference type="EMBL" id="CAJVPW010023775">
    <property type="protein sequence ID" value="CAG8702360.1"/>
    <property type="molecule type" value="Genomic_DNA"/>
</dbReference>
<name>A0ACA9PGC7_9GLOM</name>
<comment type="caution">
    <text evidence="1">The sequence shown here is derived from an EMBL/GenBank/DDBJ whole genome shotgun (WGS) entry which is preliminary data.</text>
</comment>
<reference evidence="1" key="1">
    <citation type="submission" date="2021-06" db="EMBL/GenBank/DDBJ databases">
        <authorList>
            <person name="Kallberg Y."/>
            <person name="Tangrot J."/>
            <person name="Rosling A."/>
        </authorList>
    </citation>
    <scope>NUCLEOTIDE SEQUENCE</scope>
    <source>
        <strain evidence="1">28 12/20/2015</strain>
    </source>
</reference>
<protein>
    <submittedName>
        <fullName evidence="1">3500_t:CDS:1</fullName>
    </submittedName>
</protein>
<proteinExistence type="predicted"/>
<sequence>MEDQGAPEMSNFFQLFQQFLSNQDQINQYLASSTQQTNTHLQTLSTGTTTGTGDQNATPSRGLTVQLPNVNKQYPGKDSRTLVQNNWKYSKPGGSYSSQSKGQAPTPMKLDRVKSGNPVKFRPIKEKNKGSKTVCDEQKNEYKKQGLCFICGKKGHVAIPQETSPCIETPNPLKILVFGRSWVFHL</sequence>
<accession>A0ACA9PGC7</accession>
<keyword evidence="2" id="KW-1185">Reference proteome</keyword>
<evidence type="ECO:0000313" key="1">
    <source>
        <dbReference type="EMBL" id="CAG8702360.1"/>
    </source>
</evidence>
<dbReference type="Proteomes" id="UP000789366">
    <property type="component" value="Unassembled WGS sequence"/>
</dbReference>
<evidence type="ECO:0000313" key="2">
    <source>
        <dbReference type="Proteomes" id="UP000789366"/>
    </source>
</evidence>
<gene>
    <name evidence="1" type="ORF">SPELUC_LOCUS11340</name>
</gene>